<evidence type="ECO:0000313" key="13">
    <source>
        <dbReference type="Proteomes" id="UP000198512"/>
    </source>
</evidence>
<keyword evidence="4 10" id="KW-0812">Transmembrane</keyword>
<evidence type="ECO:0000259" key="11">
    <source>
        <dbReference type="PROSITE" id="PS50111"/>
    </source>
</evidence>
<protein>
    <submittedName>
        <fullName evidence="12">Methyl-accepting chemotaxis protein</fullName>
    </submittedName>
</protein>
<evidence type="ECO:0000256" key="7">
    <source>
        <dbReference type="ARBA" id="ARBA00023224"/>
    </source>
</evidence>
<dbReference type="SMART" id="SM00283">
    <property type="entry name" value="MA"/>
    <property type="match status" value="1"/>
</dbReference>
<dbReference type="EMBL" id="FOFP01000026">
    <property type="protein sequence ID" value="SER38331.1"/>
    <property type="molecule type" value="Genomic_DNA"/>
</dbReference>
<dbReference type="PANTHER" id="PTHR32089:SF119">
    <property type="entry name" value="METHYL-ACCEPTING CHEMOTAXIS PROTEIN CTPL"/>
    <property type="match status" value="1"/>
</dbReference>
<dbReference type="PROSITE" id="PS51257">
    <property type="entry name" value="PROKAR_LIPOPROTEIN"/>
    <property type="match status" value="1"/>
</dbReference>
<dbReference type="PROSITE" id="PS50111">
    <property type="entry name" value="CHEMOTAXIS_TRANSDUC_2"/>
    <property type="match status" value="1"/>
</dbReference>
<evidence type="ECO:0000256" key="1">
    <source>
        <dbReference type="ARBA" id="ARBA00004651"/>
    </source>
</evidence>
<accession>A0ABY1BQK9</accession>
<evidence type="ECO:0000256" key="9">
    <source>
        <dbReference type="PROSITE-ProRule" id="PRU00284"/>
    </source>
</evidence>
<dbReference type="Gene3D" id="1.10.287.950">
    <property type="entry name" value="Methyl-accepting chemotaxis protein"/>
    <property type="match status" value="1"/>
</dbReference>
<feature type="transmembrane region" description="Helical" evidence="10">
    <location>
        <begin position="185"/>
        <end position="205"/>
    </location>
</feature>
<dbReference type="SUPFAM" id="SSF58104">
    <property type="entry name" value="Methyl-accepting chemotaxis protein (MCP) signaling domain"/>
    <property type="match status" value="1"/>
</dbReference>
<evidence type="ECO:0000256" key="4">
    <source>
        <dbReference type="ARBA" id="ARBA00022692"/>
    </source>
</evidence>
<dbReference type="InterPro" id="IPR024478">
    <property type="entry name" value="HlyB_4HB_MCP"/>
</dbReference>
<sequence length="537" mass="57287">MWSVRARLISLAMTMLLSCLVIGVFGLYGLKSTVAGLNTVYLDRVVPLRDLKLIADLYAVQVVDASHKARNGNFSYAEGLREIEKAEADIERIWQAYLATHLITEEQRLIERITPLMAASQEPLQRLKASLRNNDSALLDGFVRDELYALIDPLSGLFSELIEVQLGEARRQYELGQATYASNRLLVFSLVLLTLGGGALFAWLIGRQLLRQLGAEPVELEQRARMVAEGQLTATAQQGEPTGVLRSVETMRKNLHGMIQQISGGSEQIETAALQLATSADQVLIGANQQAAVASSMAAAVEQLSVSIGQIADSAQQADSTAQVAGDASEAGMQVMGEALREIEQVAQMVANSASDIDALAAQSATITSIVGVIRGIAEQTNLLALNAAIEAARAGDQGRGFAVVADEVRNLAARTAQSTTEIVSLVSAIQTGMGTARESMASGRERVGSGLQLVGQVGEAMARIKHALRDSQVATGGIALSLKEQRAASDEVALNVERVAQIVEENTAAQQGIAQSTQALQALGYDLAQLTRRFRL</sequence>
<evidence type="ECO:0000313" key="12">
    <source>
        <dbReference type="EMBL" id="SER38331.1"/>
    </source>
</evidence>
<dbReference type="InterPro" id="IPR004089">
    <property type="entry name" value="MCPsignal_dom"/>
</dbReference>
<proteinExistence type="inferred from homology"/>
<dbReference type="Pfam" id="PF12729">
    <property type="entry name" value="4HB_MCP_1"/>
    <property type="match status" value="1"/>
</dbReference>
<evidence type="ECO:0000256" key="10">
    <source>
        <dbReference type="SAM" id="Phobius"/>
    </source>
</evidence>
<feature type="transmembrane region" description="Helical" evidence="10">
    <location>
        <begin position="6"/>
        <end position="28"/>
    </location>
</feature>
<feature type="domain" description="Methyl-accepting transducer" evidence="11">
    <location>
        <begin position="265"/>
        <end position="501"/>
    </location>
</feature>
<dbReference type="CDD" id="cd11386">
    <property type="entry name" value="MCP_signal"/>
    <property type="match status" value="1"/>
</dbReference>
<organism evidence="12 13">
    <name type="scientific">Pseudomonas cuatrocienegasensis</name>
    <dbReference type="NCBI Taxonomy" id="543360"/>
    <lineage>
        <taxon>Bacteria</taxon>
        <taxon>Pseudomonadati</taxon>
        <taxon>Pseudomonadota</taxon>
        <taxon>Gammaproteobacteria</taxon>
        <taxon>Pseudomonadales</taxon>
        <taxon>Pseudomonadaceae</taxon>
        <taxon>Pseudomonas</taxon>
    </lineage>
</organism>
<dbReference type="PRINTS" id="PR00260">
    <property type="entry name" value="CHEMTRNSDUCR"/>
</dbReference>
<keyword evidence="6 10" id="KW-0472">Membrane</keyword>
<comment type="subcellular location">
    <subcellularLocation>
        <location evidence="1">Cell membrane</location>
        <topology evidence="1">Multi-pass membrane protein</topology>
    </subcellularLocation>
</comment>
<evidence type="ECO:0000256" key="2">
    <source>
        <dbReference type="ARBA" id="ARBA00022475"/>
    </source>
</evidence>
<evidence type="ECO:0000256" key="6">
    <source>
        <dbReference type="ARBA" id="ARBA00023136"/>
    </source>
</evidence>
<comment type="caution">
    <text evidence="12">The sequence shown here is derived from an EMBL/GenBank/DDBJ whole genome shotgun (WGS) entry which is preliminary data.</text>
</comment>
<evidence type="ECO:0000256" key="3">
    <source>
        <dbReference type="ARBA" id="ARBA00022481"/>
    </source>
</evidence>
<dbReference type="Proteomes" id="UP000198512">
    <property type="component" value="Unassembled WGS sequence"/>
</dbReference>
<dbReference type="Pfam" id="PF00015">
    <property type="entry name" value="MCPsignal"/>
    <property type="match status" value="1"/>
</dbReference>
<evidence type="ECO:0000256" key="5">
    <source>
        <dbReference type="ARBA" id="ARBA00022989"/>
    </source>
</evidence>
<dbReference type="PANTHER" id="PTHR32089">
    <property type="entry name" value="METHYL-ACCEPTING CHEMOTAXIS PROTEIN MCPB"/>
    <property type="match status" value="1"/>
</dbReference>
<gene>
    <name evidence="12" type="ORF">SAMN05216600_12616</name>
</gene>
<keyword evidence="3" id="KW-0488">Methylation</keyword>
<keyword evidence="2" id="KW-1003">Cell membrane</keyword>
<keyword evidence="13" id="KW-1185">Reference proteome</keyword>
<keyword evidence="7 9" id="KW-0807">Transducer</keyword>
<evidence type="ECO:0000256" key="8">
    <source>
        <dbReference type="ARBA" id="ARBA00029447"/>
    </source>
</evidence>
<dbReference type="InterPro" id="IPR004090">
    <property type="entry name" value="Chemotax_Me-accpt_rcpt"/>
</dbReference>
<comment type="similarity">
    <text evidence="8">Belongs to the methyl-accepting chemotaxis (MCP) protein family.</text>
</comment>
<name>A0ABY1BQK9_9PSED</name>
<keyword evidence="5 10" id="KW-1133">Transmembrane helix</keyword>
<reference evidence="12 13" key="1">
    <citation type="submission" date="2016-10" db="EMBL/GenBank/DDBJ databases">
        <authorList>
            <person name="Varghese N."/>
            <person name="Submissions S."/>
        </authorList>
    </citation>
    <scope>NUCLEOTIDE SEQUENCE [LARGE SCALE GENOMIC DNA]</scope>
    <source>
        <strain evidence="12 13">CIP 109853</strain>
    </source>
</reference>